<name>A0AAW6GY63_BACUN</name>
<keyword evidence="1" id="KW-0732">Signal</keyword>
<protein>
    <submittedName>
        <fullName evidence="2">DUF5043 domain-containing protein</fullName>
    </submittedName>
</protein>
<evidence type="ECO:0000313" key="3">
    <source>
        <dbReference type="Proteomes" id="UP001222603"/>
    </source>
</evidence>
<accession>A0AAW6GY63</accession>
<reference evidence="2" key="1">
    <citation type="submission" date="2022-10" db="EMBL/GenBank/DDBJ databases">
        <title>Human gut microbiome strain richness.</title>
        <authorList>
            <person name="Chen-Liaw A."/>
        </authorList>
    </citation>
    <scope>NUCLEOTIDE SEQUENCE</scope>
    <source>
        <strain evidence="2">1001713st1_F9_1001713B170221_170320</strain>
    </source>
</reference>
<dbReference type="Proteomes" id="UP001222603">
    <property type="component" value="Unassembled WGS sequence"/>
</dbReference>
<dbReference type="Pfam" id="PF16446">
    <property type="entry name" value="DUF5043"/>
    <property type="match status" value="1"/>
</dbReference>
<evidence type="ECO:0000256" key="1">
    <source>
        <dbReference type="SAM" id="SignalP"/>
    </source>
</evidence>
<sequence length="75" mass="8828">MKRLLFITLLIGYIYPCVAQDKPIRTEETLEETVIYKKTTTFRVDGYTYQCDVDDGSQFVTLHNKENKLTYKDIV</sequence>
<proteinExistence type="predicted"/>
<gene>
    <name evidence="2" type="ORF">POZ10_07560</name>
</gene>
<dbReference type="InterPro" id="IPR032242">
    <property type="entry name" value="DUF5043"/>
</dbReference>
<comment type="caution">
    <text evidence="2">The sequence shown here is derived from an EMBL/GenBank/DDBJ whole genome shotgun (WGS) entry which is preliminary data.</text>
</comment>
<feature type="non-terminal residue" evidence="2">
    <location>
        <position position="75"/>
    </location>
</feature>
<evidence type="ECO:0000313" key="2">
    <source>
        <dbReference type="EMBL" id="MDC1900473.1"/>
    </source>
</evidence>
<organism evidence="2 3">
    <name type="scientific">Bacteroides uniformis</name>
    <dbReference type="NCBI Taxonomy" id="820"/>
    <lineage>
        <taxon>Bacteria</taxon>
        <taxon>Pseudomonadati</taxon>
        <taxon>Bacteroidota</taxon>
        <taxon>Bacteroidia</taxon>
        <taxon>Bacteroidales</taxon>
        <taxon>Bacteroidaceae</taxon>
        <taxon>Bacteroides</taxon>
    </lineage>
</organism>
<dbReference type="RefSeq" id="WP_272201776.1">
    <property type="nucleotide sequence ID" value="NZ_JAQNSI010000214.1"/>
</dbReference>
<feature type="signal peptide" evidence="1">
    <location>
        <begin position="1"/>
        <end position="19"/>
    </location>
</feature>
<dbReference type="EMBL" id="JAQNSI010000214">
    <property type="protein sequence ID" value="MDC1900473.1"/>
    <property type="molecule type" value="Genomic_DNA"/>
</dbReference>
<dbReference type="AlphaFoldDB" id="A0AAW6GY63"/>
<feature type="chain" id="PRO_5043610929" evidence="1">
    <location>
        <begin position="20"/>
        <end position="75"/>
    </location>
</feature>